<dbReference type="InterPro" id="IPR002347">
    <property type="entry name" value="SDR_fam"/>
</dbReference>
<sequence>MTSPQASADRPAQIALVTGGAVRVGRAIVLALADAGYAVVIHANRSLAEAEQLAVDIRERSGRAATVSADLAEPDAVDALIAKAARPFGPLTLLVNSASAFEEDHIGNLTRDRWNRQFRVNLQTPAFLAQDFAAQAPRGSAIVNIVDQRVFKPTPQFFSYTLTKIGLAAATKTMAQALGPAIRVNAVAPGPTLANTRQDPGDFRQQAEATILGHASPPEAIAEAVVYLAGATSVTGQVLAVDAGQHLIWQSADVWGIKE</sequence>
<dbReference type="KEGG" id="paqt:E8L99_04650"/>
<dbReference type="PANTHER" id="PTHR43639:SF1">
    <property type="entry name" value="SHORT-CHAIN DEHYDROGENASE_REDUCTASE FAMILY PROTEIN"/>
    <property type="match status" value="1"/>
</dbReference>
<dbReference type="OrthoDB" id="9786360at2"/>
<dbReference type="GO" id="GO:0016491">
    <property type="term" value="F:oxidoreductase activity"/>
    <property type="evidence" value="ECO:0007669"/>
    <property type="project" value="UniProtKB-KW"/>
</dbReference>
<evidence type="ECO:0000256" key="1">
    <source>
        <dbReference type="ARBA" id="ARBA00006484"/>
    </source>
</evidence>
<protein>
    <submittedName>
        <fullName evidence="3">SDR family oxidoreductase</fullName>
    </submittedName>
</protein>
<dbReference type="SUPFAM" id="SSF51735">
    <property type="entry name" value="NAD(P)-binding Rossmann-fold domains"/>
    <property type="match status" value="1"/>
</dbReference>
<dbReference type="InterPro" id="IPR036291">
    <property type="entry name" value="NAD(P)-bd_dom_sf"/>
</dbReference>
<dbReference type="NCBIfam" id="NF006597">
    <property type="entry name" value="PRK09134.1"/>
    <property type="match status" value="1"/>
</dbReference>
<name>A0A4D7QI79_9HYPH</name>
<organism evidence="3 4">
    <name type="scientific">Phreatobacter aquaticus</name>
    <dbReference type="NCBI Taxonomy" id="2570229"/>
    <lineage>
        <taxon>Bacteria</taxon>
        <taxon>Pseudomonadati</taxon>
        <taxon>Pseudomonadota</taxon>
        <taxon>Alphaproteobacteria</taxon>
        <taxon>Hyphomicrobiales</taxon>
        <taxon>Phreatobacteraceae</taxon>
        <taxon>Phreatobacter</taxon>
    </lineage>
</organism>
<dbReference type="Proteomes" id="UP000298588">
    <property type="component" value="Chromosome"/>
</dbReference>
<dbReference type="EMBL" id="CP039865">
    <property type="protein sequence ID" value="QCK85116.1"/>
    <property type="molecule type" value="Genomic_DNA"/>
</dbReference>
<accession>A0A4D7QI79</accession>
<dbReference type="Pfam" id="PF13561">
    <property type="entry name" value="adh_short_C2"/>
    <property type="match status" value="1"/>
</dbReference>
<dbReference type="PANTHER" id="PTHR43639">
    <property type="entry name" value="OXIDOREDUCTASE, SHORT-CHAIN DEHYDROGENASE/REDUCTASE FAMILY (AFU_ORTHOLOGUE AFUA_5G02870)"/>
    <property type="match status" value="1"/>
</dbReference>
<evidence type="ECO:0000313" key="4">
    <source>
        <dbReference type="Proteomes" id="UP000298588"/>
    </source>
</evidence>
<evidence type="ECO:0000313" key="3">
    <source>
        <dbReference type="EMBL" id="QCK85116.1"/>
    </source>
</evidence>
<dbReference type="PRINTS" id="PR00081">
    <property type="entry name" value="GDHRDH"/>
</dbReference>
<dbReference type="RefSeq" id="WP_137098450.1">
    <property type="nucleotide sequence ID" value="NZ_CP039865.1"/>
</dbReference>
<evidence type="ECO:0000256" key="2">
    <source>
        <dbReference type="ARBA" id="ARBA00023002"/>
    </source>
</evidence>
<keyword evidence="2" id="KW-0560">Oxidoreductase</keyword>
<proteinExistence type="inferred from homology"/>
<dbReference type="AlphaFoldDB" id="A0A4D7QI79"/>
<dbReference type="Gene3D" id="3.40.50.720">
    <property type="entry name" value="NAD(P)-binding Rossmann-like Domain"/>
    <property type="match status" value="1"/>
</dbReference>
<keyword evidence="4" id="KW-1185">Reference proteome</keyword>
<comment type="similarity">
    <text evidence="1">Belongs to the short-chain dehydrogenases/reductases (SDR) family.</text>
</comment>
<gene>
    <name evidence="3" type="ORF">E8L99_04650</name>
</gene>
<reference evidence="3 4" key="1">
    <citation type="submission" date="2019-04" db="EMBL/GenBank/DDBJ databases">
        <title>Phreatobacter aquaticus sp. nov.</title>
        <authorList>
            <person name="Choi A."/>
            <person name="Baek K."/>
        </authorList>
    </citation>
    <scope>NUCLEOTIDE SEQUENCE [LARGE SCALE GENOMIC DNA]</scope>
    <source>
        <strain evidence="3 4">NMCR1094</strain>
    </source>
</reference>